<dbReference type="GO" id="GO:0005615">
    <property type="term" value="C:extracellular space"/>
    <property type="evidence" value="ECO:0007669"/>
    <property type="project" value="TreeGrafter"/>
</dbReference>
<dbReference type="PRINTS" id="PR00723">
    <property type="entry name" value="SUBTILISIN"/>
</dbReference>
<organism evidence="9 10">
    <name type="scientific">Mycena venus</name>
    <dbReference type="NCBI Taxonomy" id="2733690"/>
    <lineage>
        <taxon>Eukaryota</taxon>
        <taxon>Fungi</taxon>
        <taxon>Dikarya</taxon>
        <taxon>Basidiomycota</taxon>
        <taxon>Agaricomycotina</taxon>
        <taxon>Agaricomycetes</taxon>
        <taxon>Agaricomycetidae</taxon>
        <taxon>Agaricales</taxon>
        <taxon>Marasmiineae</taxon>
        <taxon>Mycenaceae</taxon>
        <taxon>Mycena</taxon>
    </lineage>
</organism>
<dbReference type="PANTHER" id="PTHR43806:SF66">
    <property type="entry name" value="SERIN ENDOPEPTIDASE"/>
    <property type="match status" value="1"/>
</dbReference>
<dbReference type="InterPro" id="IPR023828">
    <property type="entry name" value="Peptidase_S8_Ser-AS"/>
</dbReference>
<comment type="similarity">
    <text evidence="1 5 6">Belongs to the peptidase S8 family.</text>
</comment>
<evidence type="ECO:0000256" key="2">
    <source>
        <dbReference type="ARBA" id="ARBA00022670"/>
    </source>
</evidence>
<dbReference type="SUPFAM" id="SSF52743">
    <property type="entry name" value="Subtilisin-like"/>
    <property type="match status" value="1"/>
</dbReference>
<keyword evidence="2 5" id="KW-0645">Protease</keyword>
<dbReference type="PROSITE" id="PS51892">
    <property type="entry name" value="SUBTILASE"/>
    <property type="match status" value="1"/>
</dbReference>
<keyword evidence="3 5" id="KW-0378">Hydrolase</keyword>
<evidence type="ECO:0000256" key="5">
    <source>
        <dbReference type="PROSITE-ProRule" id="PRU01240"/>
    </source>
</evidence>
<dbReference type="InterPro" id="IPR022398">
    <property type="entry name" value="Peptidase_S8_His-AS"/>
</dbReference>
<feature type="active site" description="Charge relay system" evidence="5">
    <location>
        <position position="103"/>
    </location>
</feature>
<dbReference type="InterPro" id="IPR036852">
    <property type="entry name" value="Peptidase_S8/S53_dom_sf"/>
</dbReference>
<evidence type="ECO:0000256" key="7">
    <source>
        <dbReference type="SAM" id="SignalP"/>
    </source>
</evidence>
<accession>A0A8H7CGC8</accession>
<proteinExistence type="inferred from homology"/>
<keyword evidence="7" id="KW-0732">Signal</keyword>
<dbReference type="AlphaFoldDB" id="A0A8H7CGC8"/>
<dbReference type="PROSITE" id="PS00136">
    <property type="entry name" value="SUBTILASE_ASP"/>
    <property type="match status" value="1"/>
</dbReference>
<evidence type="ECO:0000313" key="9">
    <source>
        <dbReference type="EMBL" id="KAF7334932.1"/>
    </source>
</evidence>
<name>A0A8H7CGC8_9AGAR</name>
<feature type="active site" description="Charge relay system" evidence="5">
    <location>
        <position position="313"/>
    </location>
</feature>
<evidence type="ECO:0000256" key="4">
    <source>
        <dbReference type="ARBA" id="ARBA00022825"/>
    </source>
</evidence>
<dbReference type="PROSITE" id="PS00137">
    <property type="entry name" value="SUBTILASE_HIS"/>
    <property type="match status" value="1"/>
</dbReference>
<keyword evidence="10" id="KW-1185">Reference proteome</keyword>
<evidence type="ECO:0000256" key="3">
    <source>
        <dbReference type="ARBA" id="ARBA00022801"/>
    </source>
</evidence>
<dbReference type="OrthoDB" id="19448at2759"/>
<dbReference type="Gene3D" id="3.40.50.200">
    <property type="entry name" value="Peptidase S8/S53 domain"/>
    <property type="match status" value="1"/>
</dbReference>
<feature type="domain" description="Peptidase S8/S53" evidence="8">
    <location>
        <begin position="94"/>
        <end position="351"/>
    </location>
</feature>
<feature type="signal peptide" evidence="7">
    <location>
        <begin position="1"/>
        <end position="23"/>
    </location>
</feature>
<evidence type="ECO:0000259" key="8">
    <source>
        <dbReference type="Pfam" id="PF00082"/>
    </source>
</evidence>
<dbReference type="InterPro" id="IPR015500">
    <property type="entry name" value="Peptidase_S8_subtilisin-rel"/>
</dbReference>
<keyword evidence="4 5" id="KW-0720">Serine protease</keyword>
<dbReference type="InterPro" id="IPR023827">
    <property type="entry name" value="Peptidase_S8_Asp-AS"/>
</dbReference>
<gene>
    <name evidence="9" type="ORF">MVEN_02242900</name>
</gene>
<evidence type="ECO:0000313" key="10">
    <source>
        <dbReference type="Proteomes" id="UP000620124"/>
    </source>
</evidence>
<dbReference type="EMBL" id="JACAZI010000025">
    <property type="protein sequence ID" value="KAF7334932.1"/>
    <property type="molecule type" value="Genomic_DNA"/>
</dbReference>
<feature type="active site" description="Charge relay system" evidence="5">
    <location>
        <position position="137"/>
    </location>
</feature>
<dbReference type="Proteomes" id="UP000620124">
    <property type="component" value="Unassembled WGS sequence"/>
</dbReference>
<dbReference type="InterPro" id="IPR050131">
    <property type="entry name" value="Peptidase_S8_subtilisin-like"/>
</dbReference>
<comment type="caution">
    <text evidence="9">The sequence shown here is derived from an EMBL/GenBank/DDBJ whole genome shotgun (WGS) entry which is preliminary data.</text>
</comment>
<evidence type="ECO:0000256" key="6">
    <source>
        <dbReference type="RuleBase" id="RU003355"/>
    </source>
</evidence>
<protein>
    <submittedName>
        <fullName evidence="9">Serine protease</fullName>
    </submittedName>
</protein>
<reference evidence="9" key="1">
    <citation type="submission" date="2020-05" db="EMBL/GenBank/DDBJ databases">
        <title>Mycena genomes resolve the evolution of fungal bioluminescence.</title>
        <authorList>
            <person name="Tsai I.J."/>
        </authorList>
    </citation>
    <scope>NUCLEOTIDE SEQUENCE</scope>
    <source>
        <strain evidence="9">CCC161011</strain>
    </source>
</reference>
<dbReference type="InterPro" id="IPR000209">
    <property type="entry name" value="Peptidase_S8/S53_dom"/>
</dbReference>
<feature type="chain" id="PRO_5034272973" evidence="7">
    <location>
        <begin position="24"/>
        <end position="377"/>
    </location>
</feature>
<dbReference type="PROSITE" id="PS00138">
    <property type="entry name" value="SUBTILASE_SER"/>
    <property type="match status" value="1"/>
</dbReference>
<evidence type="ECO:0000256" key="1">
    <source>
        <dbReference type="ARBA" id="ARBA00011073"/>
    </source>
</evidence>
<dbReference type="GO" id="GO:0004252">
    <property type="term" value="F:serine-type endopeptidase activity"/>
    <property type="evidence" value="ECO:0007669"/>
    <property type="project" value="UniProtKB-UniRule"/>
</dbReference>
<dbReference type="GO" id="GO:0006508">
    <property type="term" value="P:proteolysis"/>
    <property type="evidence" value="ECO:0007669"/>
    <property type="project" value="UniProtKB-KW"/>
</dbReference>
<sequence length="377" mass="39083">MHFAIKHSFVALAAVLASLAVTASPVGPHTNSTLVDGHLGKRAPQTRLNTAWELARISQTGKLTTMGTDKTGPKGAPARAATLDWKFPFDDTWGTGVIVYVVDSGVRSTHVELAGRVETGWVLDGLGGVATDDLCNHGTAVASLIAGTTLGIANKATIVPVRVADDATGRCKRVPSTSDDVTAGINWAVSDYKTRANARAGIINVSWQLYHTDASKAAITAAITNNMHVIVTAGNDDQNQCFGETAPLANQRVQDVGQIIVGNTDWNDNRRSVTPGMVGSNYGDCLTLFAPGTSITAASNVDDATVTLKTGTSFAAPLVAGVIAALVTTPPPSLASPITPGSMKTFIKQSSVSPGITGLNGSPDRLLQSPLISMTSQ</sequence>
<dbReference type="Pfam" id="PF00082">
    <property type="entry name" value="Peptidase_S8"/>
    <property type="match status" value="1"/>
</dbReference>
<dbReference type="PANTHER" id="PTHR43806">
    <property type="entry name" value="PEPTIDASE S8"/>
    <property type="match status" value="1"/>
</dbReference>